<dbReference type="InterPro" id="IPR021133">
    <property type="entry name" value="HEAT_type_2"/>
</dbReference>
<feature type="compositionally biased region" description="Basic residues" evidence="6">
    <location>
        <begin position="652"/>
        <end position="663"/>
    </location>
</feature>
<dbReference type="SUPFAM" id="SSF48371">
    <property type="entry name" value="ARM repeat"/>
    <property type="match status" value="1"/>
</dbReference>
<dbReference type="Gene3D" id="1.25.10.10">
    <property type="entry name" value="Leucine-rich Repeat Variant"/>
    <property type="match status" value="3"/>
</dbReference>
<dbReference type="Pfam" id="PF12348">
    <property type="entry name" value="CLASP_N"/>
    <property type="match status" value="1"/>
</dbReference>
<comment type="subcellular location">
    <subcellularLocation>
        <location evidence="1">Cytoplasm</location>
        <location evidence="1">Cytoskeleton</location>
    </subcellularLocation>
</comment>
<organism evidence="8 9">
    <name type="scientific">Anaeramoeba flamelloides</name>
    <dbReference type="NCBI Taxonomy" id="1746091"/>
    <lineage>
        <taxon>Eukaryota</taxon>
        <taxon>Metamonada</taxon>
        <taxon>Anaeramoebidae</taxon>
        <taxon>Anaeramoeba</taxon>
    </lineage>
</organism>
<dbReference type="AlphaFoldDB" id="A0AAV7ZZJ3"/>
<feature type="compositionally biased region" description="Basic and acidic residues" evidence="6">
    <location>
        <begin position="1032"/>
        <end position="1045"/>
    </location>
</feature>
<gene>
    <name evidence="8" type="ORF">M0812_07652</name>
</gene>
<evidence type="ECO:0000256" key="5">
    <source>
        <dbReference type="PROSITE-ProRule" id="PRU00103"/>
    </source>
</evidence>
<feature type="region of interest" description="Disordered" evidence="6">
    <location>
        <begin position="249"/>
        <end position="302"/>
    </location>
</feature>
<dbReference type="PANTHER" id="PTHR21567">
    <property type="entry name" value="CLASP"/>
    <property type="match status" value="1"/>
</dbReference>
<feature type="compositionally biased region" description="Polar residues" evidence="6">
    <location>
        <begin position="278"/>
        <end position="294"/>
    </location>
</feature>
<dbReference type="GO" id="GO:0005881">
    <property type="term" value="C:cytoplasmic microtubule"/>
    <property type="evidence" value="ECO:0007669"/>
    <property type="project" value="TreeGrafter"/>
</dbReference>
<name>A0AAV7ZZJ3_9EUKA</name>
<dbReference type="GO" id="GO:0031110">
    <property type="term" value="P:regulation of microtubule polymerization or depolymerization"/>
    <property type="evidence" value="ECO:0007669"/>
    <property type="project" value="UniProtKB-ARBA"/>
</dbReference>
<feature type="compositionally biased region" description="Polar residues" evidence="6">
    <location>
        <begin position="907"/>
        <end position="918"/>
    </location>
</feature>
<evidence type="ECO:0000259" key="7">
    <source>
        <dbReference type="SMART" id="SM01349"/>
    </source>
</evidence>
<reference evidence="8" key="1">
    <citation type="submission" date="2022-08" db="EMBL/GenBank/DDBJ databases">
        <title>Novel sulphate-reducing endosymbionts in the free-living metamonad Anaeramoeba.</title>
        <authorList>
            <person name="Jerlstrom-Hultqvist J."/>
            <person name="Cepicka I."/>
            <person name="Gallot-Lavallee L."/>
            <person name="Salas-Leiva D."/>
            <person name="Curtis B.A."/>
            <person name="Zahonova K."/>
            <person name="Pipaliya S."/>
            <person name="Dacks J."/>
            <person name="Roger A.J."/>
        </authorList>
    </citation>
    <scope>NUCLEOTIDE SEQUENCE</scope>
    <source>
        <strain evidence="8">Busselton2</strain>
    </source>
</reference>
<evidence type="ECO:0000313" key="8">
    <source>
        <dbReference type="EMBL" id="KAJ3447421.1"/>
    </source>
</evidence>
<dbReference type="EMBL" id="JANTQA010000016">
    <property type="protein sequence ID" value="KAJ3447421.1"/>
    <property type="molecule type" value="Genomic_DNA"/>
</dbReference>
<keyword evidence="4" id="KW-0206">Cytoskeleton</keyword>
<dbReference type="GO" id="GO:0090307">
    <property type="term" value="P:mitotic spindle assembly"/>
    <property type="evidence" value="ECO:0007669"/>
    <property type="project" value="TreeGrafter"/>
</dbReference>
<keyword evidence="3" id="KW-0677">Repeat</keyword>
<feature type="compositionally biased region" description="Basic residues" evidence="6">
    <location>
        <begin position="789"/>
        <end position="802"/>
    </location>
</feature>
<dbReference type="GO" id="GO:0008017">
    <property type="term" value="F:microtubule binding"/>
    <property type="evidence" value="ECO:0007669"/>
    <property type="project" value="TreeGrafter"/>
</dbReference>
<evidence type="ECO:0000256" key="4">
    <source>
        <dbReference type="ARBA" id="ARBA00023212"/>
    </source>
</evidence>
<protein>
    <submittedName>
        <fullName evidence="8">Clip-associating protein</fullName>
    </submittedName>
</protein>
<dbReference type="PROSITE" id="PS50077">
    <property type="entry name" value="HEAT_REPEAT"/>
    <property type="match status" value="1"/>
</dbReference>
<feature type="compositionally biased region" description="Basic residues" evidence="6">
    <location>
        <begin position="565"/>
        <end position="578"/>
    </location>
</feature>
<dbReference type="InterPro" id="IPR016024">
    <property type="entry name" value="ARM-type_fold"/>
</dbReference>
<comment type="caution">
    <text evidence="8">The sequence shown here is derived from an EMBL/GenBank/DDBJ whole genome shotgun (WGS) entry which is preliminary data.</text>
</comment>
<keyword evidence="2" id="KW-0963">Cytoplasm</keyword>
<proteinExistence type="predicted"/>
<evidence type="ECO:0000256" key="6">
    <source>
        <dbReference type="SAM" id="MobiDB-lite"/>
    </source>
</evidence>
<dbReference type="GO" id="GO:1902903">
    <property type="term" value="P:regulation of supramolecular fiber organization"/>
    <property type="evidence" value="ECO:0007669"/>
    <property type="project" value="UniProtKB-ARBA"/>
</dbReference>
<dbReference type="SMART" id="SM01349">
    <property type="entry name" value="TOG"/>
    <property type="match status" value="1"/>
</dbReference>
<evidence type="ECO:0000256" key="1">
    <source>
        <dbReference type="ARBA" id="ARBA00004245"/>
    </source>
</evidence>
<feature type="compositionally biased region" description="Low complexity" evidence="6">
    <location>
        <begin position="967"/>
        <end position="989"/>
    </location>
</feature>
<feature type="compositionally biased region" description="Low complexity" evidence="6">
    <location>
        <begin position="608"/>
        <end position="635"/>
    </location>
</feature>
<sequence length="1262" mass="145456">MSLKQILKLFSSKDASTKEEGILHFQTYLENPNIKGSEMILIIKFITARLSKKKVSDENLVECFLRAIGIILERDHDLLESHVSSLLTSLLPYFKMEKLNSLMFGLVSRVIQFYGPENALKMSNRYFYCKNPKVRFGILQVFLPILTYDIVNFPILTLLPKLGILLYDQTPQIKESVIGALSEIYSYVGDPLIKKLRKLIYPGLMRVVEKKLSTVNVISKTNWIKLNNGEMEEIDLKTLKTFFNRLQNSPKSSTKVKQSSKRRSSFSSSRKTPKKMKNPNSPRTKNAYSQNPTPQKRKPKSGWVDLCHSIDPIFIEDDDQLKQKMGNILKKLEENKGEKWEGRKKAMLEFQSILNGKAAKHETFSQNLKLFKGIFATQLKDIRAPIIRSICQLLVHLSLKMKNDFEAFYLSIFYDVLNIIANSKNVIVEFGDLCIREILFHQRVPNIIPIIKLNLKHRNTILRAKSSEYLCIMLDRYPSSDLIQQKSSIEECINSFLIDGSSDARKEARQSAWKYYYHFPKDGLNLINKQDSTTKKHLMNEEGAIEIEEEKIKTPQRNSIGRVGRSMKKSQNSRKKRSLSTGRAGLLNKKKEKPIFNKNFTPKKSSNKKSISQKKYISQTLKKTTTKNQTPKSKTVTNPKMKKNNVTNLTKTKPKQTKKKQITKQKLSETDGARIKLFLDLLSVQNDYLNDENNVKTLINETSNLLEATIYSPENELTRLYINIYQQNSQAFFSLVLSLPKSHRIHIALMLKELDSKIAKKLRLGLKKSKTETSTISNKPKINRNSSIRNRKAVKGKNRKRGKSVDPKRRNTLGSRSLRPLNSDFKIPKSAKKRTPTKKKIVQTPNSQSKDNVKKLNALPKKKKSLQSPKSKSPKKQFKDNVNKQIASSKVKNSNNSGSNNKELKTQKSTLNNNAQENNYKDETNTEKEIEKNLNPQDEKNQNPQDEKNQKTKTSSRTPRKTRTSRSPRSPRNSRSPRSPRSPRTQRTRNVSQLDKNVHSNIRERRLRNRTTTRSKTNSNSPTGNSRSRSGSRGEKEEQKTEERTNKMVEQIISWISTGKHRDKGISVLEQLSSENVLQVWDKHFTKIAYVIISMLSDEDITLRDDMDNVFNIIIENQDTYFTSKTKDICHFFIQSFREIDLSICFCFAETIAKLCEVLDPVTSLEVIIKYLQKDQANSIIFVSLLLLKNLSHRLNKEMLVPHIEEILDNFVVFINSSVTQIKMNVIMCISGFYKPMGNGFEEEYLQSKFQSKISIIKKYIK</sequence>
<feature type="domain" description="TOG" evidence="7">
    <location>
        <begin position="311"/>
        <end position="551"/>
    </location>
</feature>
<dbReference type="GO" id="GO:0072686">
    <property type="term" value="C:mitotic spindle"/>
    <property type="evidence" value="ECO:0007669"/>
    <property type="project" value="TreeGrafter"/>
</dbReference>
<feature type="compositionally biased region" description="Low complexity" evidence="6">
    <location>
        <begin position="1014"/>
        <end position="1031"/>
    </location>
</feature>
<dbReference type="InterPro" id="IPR024395">
    <property type="entry name" value="CLASP_N_dom"/>
</dbReference>
<dbReference type="GO" id="GO:0005876">
    <property type="term" value="C:spindle microtubule"/>
    <property type="evidence" value="ECO:0007669"/>
    <property type="project" value="TreeGrafter"/>
</dbReference>
<dbReference type="InterPro" id="IPR034085">
    <property type="entry name" value="TOG"/>
</dbReference>
<feature type="region of interest" description="Disordered" evidence="6">
    <location>
        <begin position="555"/>
        <end position="665"/>
    </location>
</feature>
<feature type="region of interest" description="Disordered" evidence="6">
    <location>
        <begin position="769"/>
        <end position="1045"/>
    </location>
</feature>
<evidence type="ECO:0000313" key="9">
    <source>
        <dbReference type="Proteomes" id="UP001146793"/>
    </source>
</evidence>
<feature type="compositionally biased region" description="Basic residues" evidence="6">
    <location>
        <begin position="829"/>
        <end position="841"/>
    </location>
</feature>
<dbReference type="Proteomes" id="UP001146793">
    <property type="component" value="Unassembled WGS sequence"/>
</dbReference>
<dbReference type="GO" id="GO:0005815">
    <property type="term" value="C:microtubule organizing center"/>
    <property type="evidence" value="ECO:0007669"/>
    <property type="project" value="TreeGrafter"/>
</dbReference>
<dbReference type="PANTHER" id="PTHR21567:SF9">
    <property type="entry name" value="CLIP-ASSOCIATING PROTEIN"/>
    <property type="match status" value="1"/>
</dbReference>
<dbReference type="InterPro" id="IPR011989">
    <property type="entry name" value="ARM-like"/>
</dbReference>
<feature type="compositionally biased region" description="Basic and acidic residues" evidence="6">
    <location>
        <begin position="919"/>
        <end position="950"/>
    </location>
</feature>
<feature type="compositionally biased region" description="Low complexity" evidence="6">
    <location>
        <begin position="888"/>
        <end position="901"/>
    </location>
</feature>
<feature type="compositionally biased region" description="Polar residues" evidence="6">
    <location>
        <begin position="772"/>
        <end position="788"/>
    </location>
</feature>
<accession>A0AAV7ZZJ3</accession>
<feature type="repeat" description="HEAT" evidence="5">
    <location>
        <begin position="158"/>
        <end position="196"/>
    </location>
</feature>
<evidence type="ECO:0000256" key="3">
    <source>
        <dbReference type="ARBA" id="ARBA00022737"/>
    </source>
</evidence>
<evidence type="ECO:0000256" key="2">
    <source>
        <dbReference type="ARBA" id="ARBA00022490"/>
    </source>
</evidence>